<accession>F8CJD9</accession>
<gene>
    <name evidence="2" type="ordered locus">LILAB_03635</name>
</gene>
<dbReference type="KEGG" id="mfu:LILAB_03635"/>
<dbReference type="HOGENOM" id="CLU_873837_0_0_7"/>
<reference evidence="2 3" key="1">
    <citation type="journal article" date="2011" name="J. Bacteriol.">
        <title>Genome sequence of the halotolerant marine bacterium Myxococcus fulvus HW-1.</title>
        <authorList>
            <person name="Li Z.F."/>
            <person name="Li X."/>
            <person name="Liu H."/>
            <person name="Liu X."/>
            <person name="Han K."/>
            <person name="Wu Z.H."/>
            <person name="Hu W."/>
            <person name="Li F.F."/>
            <person name="Li Y.Z."/>
        </authorList>
    </citation>
    <scope>NUCLEOTIDE SEQUENCE [LARGE SCALE GENOMIC DNA]</scope>
    <source>
        <strain evidence="3">ATCC BAA-855 / HW-1</strain>
    </source>
</reference>
<dbReference type="InterPro" id="IPR012469">
    <property type="entry name" value="DUF1688"/>
</dbReference>
<dbReference type="Pfam" id="PF07958">
    <property type="entry name" value="DUF1688"/>
    <property type="match status" value="1"/>
</dbReference>
<evidence type="ECO:0000313" key="3">
    <source>
        <dbReference type="Proteomes" id="UP000000488"/>
    </source>
</evidence>
<organism evidence="2 3">
    <name type="scientific">Myxococcus fulvus (strain ATCC BAA-855 / HW-1)</name>
    <dbReference type="NCBI Taxonomy" id="483219"/>
    <lineage>
        <taxon>Bacteria</taxon>
        <taxon>Pseudomonadati</taxon>
        <taxon>Myxococcota</taxon>
        <taxon>Myxococcia</taxon>
        <taxon>Myxococcales</taxon>
        <taxon>Cystobacterineae</taxon>
        <taxon>Myxococcaceae</taxon>
        <taxon>Myxococcus</taxon>
    </lineage>
</organism>
<name>F8CJD9_MYXFH</name>
<dbReference type="Proteomes" id="UP000000488">
    <property type="component" value="Chromosome"/>
</dbReference>
<feature type="region of interest" description="Disordered" evidence="1">
    <location>
        <begin position="299"/>
        <end position="318"/>
    </location>
</feature>
<evidence type="ECO:0000256" key="1">
    <source>
        <dbReference type="SAM" id="MobiDB-lite"/>
    </source>
</evidence>
<dbReference type="STRING" id="483219.LILAB_03635"/>
<dbReference type="EMBL" id="CP002830">
    <property type="protein sequence ID" value="AEI62652.1"/>
    <property type="molecule type" value="Genomic_DNA"/>
</dbReference>
<evidence type="ECO:0000313" key="2">
    <source>
        <dbReference type="EMBL" id="AEI62652.1"/>
    </source>
</evidence>
<protein>
    <submittedName>
        <fullName evidence="2">Uncharacterized protein</fullName>
    </submittedName>
</protein>
<dbReference type="AlphaFoldDB" id="F8CJD9"/>
<sequence length="318" mass="34449">MRATWFAVVTLMCFQVGCAARQGSTYSDLFIPDGEAIYERPLEEVWPEVRRFFTENKLPYKEDKGSLVLETDWRQEFGGSKIASFWHRYMVLGKRETPTTSKLWIIRITKSSSTALSPPGREVDWGVTRAVGLGPGSQNQIDVNAGTGSVAAEPGLSVEDFEDRFDAPQGENSFFAGAGQGSRDLVMEWRVFRSISPKLMKEENAPKPVQVAAAPNAKGDTSAMDFECGLPILGLGKQVKPGGVLLLGEMHGTQEVPRFVAQTSCQTAVAGTPVTVGLELPLGKVLQGGTWTAGRRVAAERRPGGGPPIRVDSDGTVF</sequence>
<proteinExistence type="predicted"/>